<dbReference type="AlphaFoldDB" id="A0A5B7I6D7"/>
<accession>A0A5B7I6D7</accession>
<reference evidence="2 3" key="1">
    <citation type="submission" date="2019-05" db="EMBL/GenBank/DDBJ databases">
        <title>Another draft genome of Portunus trituberculatus and its Hox gene families provides insights of decapod evolution.</title>
        <authorList>
            <person name="Jeong J.-H."/>
            <person name="Song I."/>
            <person name="Kim S."/>
            <person name="Choi T."/>
            <person name="Kim D."/>
            <person name="Ryu S."/>
            <person name="Kim W."/>
        </authorList>
    </citation>
    <scope>NUCLEOTIDE SEQUENCE [LARGE SCALE GENOMIC DNA]</scope>
    <source>
        <tissue evidence="2">Muscle</tissue>
    </source>
</reference>
<comment type="caution">
    <text evidence="2">The sequence shown here is derived from an EMBL/GenBank/DDBJ whole genome shotgun (WGS) entry which is preliminary data.</text>
</comment>
<evidence type="ECO:0000313" key="2">
    <source>
        <dbReference type="EMBL" id="MPC77459.1"/>
    </source>
</evidence>
<gene>
    <name evidence="2" type="ORF">E2C01_071913</name>
</gene>
<evidence type="ECO:0000256" key="1">
    <source>
        <dbReference type="SAM" id="MobiDB-lite"/>
    </source>
</evidence>
<evidence type="ECO:0000313" key="3">
    <source>
        <dbReference type="Proteomes" id="UP000324222"/>
    </source>
</evidence>
<protein>
    <submittedName>
        <fullName evidence="2">Uncharacterized protein</fullName>
    </submittedName>
</protein>
<dbReference type="Proteomes" id="UP000324222">
    <property type="component" value="Unassembled WGS sequence"/>
</dbReference>
<name>A0A5B7I6D7_PORTR</name>
<feature type="region of interest" description="Disordered" evidence="1">
    <location>
        <begin position="1"/>
        <end position="22"/>
    </location>
</feature>
<sequence>MTTEMSLANRERDATVNGMAVNTSRPFPWQSKHIRVHQSQYRGSLWNSLVLRETLTLSLHFLSAPVANTHRWGEAACPPLLLCDPSTQKKRSEWIVKQMLRHSATVR</sequence>
<organism evidence="2 3">
    <name type="scientific">Portunus trituberculatus</name>
    <name type="common">Swimming crab</name>
    <name type="synonym">Neptunus trituberculatus</name>
    <dbReference type="NCBI Taxonomy" id="210409"/>
    <lineage>
        <taxon>Eukaryota</taxon>
        <taxon>Metazoa</taxon>
        <taxon>Ecdysozoa</taxon>
        <taxon>Arthropoda</taxon>
        <taxon>Crustacea</taxon>
        <taxon>Multicrustacea</taxon>
        <taxon>Malacostraca</taxon>
        <taxon>Eumalacostraca</taxon>
        <taxon>Eucarida</taxon>
        <taxon>Decapoda</taxon>
        <taxon>Pleocyemata</taxon>
        <taxon>Brachyura</taxon>
        <taxon>Eubrachyura</taxon>
        <taxon>Portunoidea</taxon>
        <taxon>Portunidae</taxon>
        <taxon>Portuninae</taxon>
        <taxon>Portunus</taxon>
    </lineage>
</organism>
<proteinExistence type="predicted"/>
<keyword evidence="3" id="KW-1185">Reference proteome</keyword>
<dbReference type="EMBL" id="VSRR010045912">
    <property type="protein sequence ID" value="MPC77459.1"/>
    <property type="molecule type" value="Genomic_DNA"/>
</dbReference>